<keyword evidence="5 7" id="KW-1133">Transmembrane helix</keyword>
<evidence type="ECO:0000256" key="1">
    <source>
        <dbReference type="ARBA" id="ARBA00004651"/>
    </source>
</evidence>
<evidence type="ECO:0000256" key="6">
    <source>
        <dbReference type="ARBA" id="ARBA00023136"/>
    </source>
</evidence>
<evidence type="ECO:0000256" key="5">
    <source>
        <dbReference type="ARBA" id="ARBA00022989"/>
    </source>
</evidence>
<dbReference type="SUPFAM" id="SSF161098">
    <property type="entry name" value="MetI-like"/>
    <property type="match status" value="1"/>
</dbReference>
<keyword evidence="4 7" id="KW-0812">Transmembrane</keyword>
<dbReference type="InterPro" id="IPR000515">
    <property type="entry name" value="MetI-like"/>
</dbReference>
<dbReference type="CDD" id="cd06261">
    <property type="entry name" value="TM_PBP2"/>
    <property type="match status" value="1"/>
</dbReference>
<feature type="transmembrane region" description="Helical" evidence="7">
    <location>
        <begin position="118"/>
        <end position="135"/>
    </location>
</feature>
<dbReference type="Pfam" id="PF00528">
    <property type="entry name" value="BPD_transp_1"/>
    <property type="match status" value="1"/>
</dbReference>
<gene>
    <name evidence="9" type="ORF">F7O84_15170</name>
</gene>
<feature type="transmembrane region" description="Helical" evidence="7">
    <location>
        <begin position="86"/>
        <end position="106"/>
    </location>
</feature>
<dbReference type="GO" id="GO:0005886">
    <property type="term" value="C:plasma membrane"/>
    <property type="evidence" value="ECO:0007669"/>
    <property type="project" value="UniProtKB-SubCell"/>
</dbReference>
<dbReference type="Gene3D" id="1.10.3720.10">
    <property type="entry name" value="MetI-like"/>
    <property type="match status" value="1"/>
</dbReference>
<evidence type="ECO:0000256" key="3">
    <source>
        <dbReference type="ARBA" id="ARBA00022475"/>
    </source>
</evidence>
<feature type="transmembrane region" description="Helical" evidence="7">
    <location>
        <begin position="174"/>
        <end position="192"/>
    </location>
</feature>
<feature type="transmembrane region" description="Helical" evidence="7">
    <location>
        <begin position="17"/>
        <end position="36"/>
    </location>
</feature>
<accession>A0A7V7QIN2</accession>
<dbReference type="InterPro" id="IPR050809">
    <property type="entry name" value="UgpAE/MalFG_permease"/>
</dbReference>
<organism evidence="9 10">
    <name type="scientific">Candidatus Galacturonatibacter soehngenii</name>
    <dbReference type="NCBI Taxonomy" id="2307010"/>
    <lineage>
        <taxon>Bacteria</taxon>
        <taxon>Bacillati</taxon>
        <taxon>Bacillota</taxon>
        <taxon>Clostridia</taxon>
        <taxon>Lachnospirales</taxon>
        <taxon>Lachnospiraceae</taxon>
        <taxon>Candidatus Galacturonatibacter</taxon>
    </lineage>
</organism>
<dbReference type="AlphaFoldDB" id="A0A7V7QIN2"/>
<keyword evidence="10" id="KW-1185">Reference proteome</keyword>
<keyword evidence="3" id="KW-1003">Cell membrane</keyword>
<dbReference type="PANTHER" id="PTHR43227:SF11">
    <property type="entry name" value="BLL4140 PROTEIN"/>
    <property type="match status" value="1"/>
</dbReference>
<keyword evidence="6 7" id="KW-0472">Membrane</keyword>
<reference evidence="9 10" key="1">
    <citation type="submission" date="2019-09" db="EMBL/GenBank/DDBJ databases">
        <authorList>
            <person name="Valk L.C."/>
        </authorList>
    </citation>
    <scope>NUCLEOTIDE SEQUENCE [LARGE SCALE GENOMIC DNA]</scope>
    <source>
        <strain evidence="9">GalUA</strain>
    </source>
</reference>
<dbReference type="OrthoDB" id="2637002at2"/>
<proteinExistence type="inferred from homology"/>
<evidence type="ECO:0000256" key="2">
    <source>
        <dbReference type="ARBA" id="ARBA00022448"/>
    </source>
</evidence>
<feature type="domain" description="ABC transmembrane type-1" evidence="8">
    <location>
        <begin position="78"/>
        <end position="292"/>
    </location>
</feature>
<dbReference type="PANTHER" id="PTHR43227">
    <property type="entry name" value="BLL4140 PROTEIN"/>
    <property type="match status" value="1"/>
</dbReference>
<feature type="transmembrane region" description="Helical" evidence="7">
    <location>
        <begin position="274"/>
        <end position="295"/>
    </location>
</feature>
<comment type="caution">
    <text evidence="9">The sequence shown here is derived from an EMBL/GenBank/DDBJ whole genome shotgun (WGS) entry which is preliminary data.</text>
</comment>
<dbReference type="InterPro" id="IPR035906">
    <property type="entry name" value="MetI-like_sf"/>
</dbReference>
<reference evidence="9 10" key="2">
    <citation type="submission" date="2020-02" db="EMBL/GenBank/DDBJ databases">
        <title>Candidatus Galacturonibacter soehngenii shows hetero-acetogenic catabolism of galacturonic acid but lacks a canonical carbon monoxide dehydrogenase/acetyl-CoA synthase complex.</title>
        <authorList>
            <person name="Diender M."/>
            <person name="Stouten G.R."/>
            <person name="Petersen J.F."/>
            <person name="Nielsen P.H."/>
            <person name="Dueholm M.S."/>
            <person name="Pronk J.T."/>
            <person name="Van Loosdrecht M.C.M."/>
        </authorList>
    </citation>
    <scope>NUCLEOTIDE SEQUENCE [LARGE SCALE GENOMIC DNA]</scope>
    <source>
        <strain evidence="9">GalUA</strain>
    </source>
</reference>
<name>A0A7V7QIN2_9FIRM</name>
<dbReference type="GO" id="GO:0055085">
    <property type="term" value="P:transmembrane transport"/>
    <property type="evidence" value="ECO:0007669"/>
    <property type="project" value="InterPro"/>
</dbReference>
<feature type="transmembrane region" description="Helical" evidence="7">
    <location>
        <begin position="213"/>
        <end position="231"/>
    </location>
</feature>
<dbReference type="PROSITE" id="PS50928">
    <property type="entry name" value="ABC_TM1"/>
    <property type="match status" value="1"/>
</dbReference>
<comment type="subcellular location">
    <subcellularLocation>
        <location evidence="1 7">Cell membrane</location>
        <topology evidence="1 7">Multi-pass membrane protein</topology>
    </subcellularLocation>
</comment>
<protein>
    <submittedName>
        <fullName evidence="9">Sugar ABC transporter permease</fullName>
    </submittedName>
</protein>
<evidence type="ECO:0000313" key="10">
    <source>
        <dbReference type="Proteomes" id="UP000461768"/>
    </source>
</evidence>
<evidence type="ECO:0000256" key="7">
    <source>
        <dbReference type="RuleBase" id="RU363032"/>
    </source>
</evidence>
<sequence length="305" mass="34487">MKESFFSRLKNDLHKHWILYLMALPALVYFAVYCYTPMLGLYTAFSNYKITSGIFSGSFVGFKHFIDFFKSYYFLRLLRNTLLLSLEVLIWGFPIPIIFALVLSEIKSNSFRKVAQTVTYLPHFISVIVICGMVIDFTSMNGLINAIIQAFGGEPIAFMTKPEWFRTVYVGSEIWQKFGWNAVVFIAALSAIDISQFEAAHLDGASRWQKIRYISLPSILPVIVTVLLMQVGHLMSIGFEKVFNLYSPVTYATADIISTFVYRQGILGANYSSAAAIGLFNSAINLILVLSMNAISRKLTENSLW</sequence>
<comment type="similarity">
    <text evidence="7">Belongs to the binding-protein-dependent transport system permease family.</text>
</comment>
<evidence type="ECO:0000313" key="9">
    <source>
        <dbReference type="EMBL" id="KAB1436095.1"/>
    </source>
</evidence>
<dbReference type="EMBL" id="WAGX01000007">
    <property type="protein sequence ID" value="KAB1436095.1"/>
    <property type="molecule type" value="Genomic_DNA"/>
</dbReference>
<keyword evidence="2 7" id="KW-0813">Transport</keyword>
<dbReference type="Proteomes" id="UP000461768">
    <property type="component" value="Unassembled WGS sequence"/>
</dbReference>
<evidence type="ECO:0000256" key="4">
    <source>
        <dbReference type="ARBA" id="ARBA00022692"/>
    </source>
</evidence>
<evidence type="ECO:0000259" key="8">
    <source>
        <dbReference type="PROSITE" id="PS50928"/>
    </source>
</evidence>